<dbReference type="Proteomes" id="UP000005947">
    <property type="component" value="Unassembled WGS sequence"/>
</dbReference>
<evidence type="ECO:0000256" key="11">
    <source>
        <dbReference type="ARBA" id="ARBA00022842"/>
    </source>
</evidence>
<dbReference type="InterPro" id="IPR001757">
    <property type="entry name" value="P_typ_ATPase"/>
</dbReference>
<keyword evidence="6 19" id="KW-0479">Metal-binding</keyword>
<dbReference type="GO" id="GO:0043682">
    <property type="term" value="F:P-type divalent copper transporter activity"/>
    <property type="evidence" value="ECO:0007669"/>
    <property type="project" value="TreeGrafter"/>
</dbReference>
<feature type="transmembrane region" description="Helical" evidence="19">
    <location>
        <begin position="137"/>
        <end position="158"/>
    </location>
</feature>
<dbReference type="PROSITE" id="PS50846">
    <property type="entry name" value="HMA_2"/>
    <property type="match status" value="2"/>
</dbReference>
<dbReference type="GeneID" id="93210609"/>
<accession>F1T604</accession>
<dbReference type="GO" id="GO:0005507">
    <property type="term" value="F:copper ion binding"/>
    <property type="evidence" value="ECO:0007669"/>
    <property type="project" value="InterPro"/>
</dbReference>
<evidence type="ECO:0000313" key="21">
    <source>
        <dbReference type="EMBL" id="EGF22909.1"/>
    </source>
</evidence>
<keyword evidence="5 19" id="KW-0812">Transmembrane</keyword>
<dbReference type="SUPFAM" id="SSF55008">
    <property type="entry name" value="HMA, heavy metal-associated domain"/>
    <property type="match status" value="2"/>
</dbReference>
<name>F1T604_9ACTN</name>
<dbReference type="SFLD" id="SFLDF00027">
    <property type="entry name" value="p-type_atpase"/>
    <property type="match status" value="1"/>
</dbReference>
<dbReference type="InterPro" id="IPR023214">
    <property type="entry name" value="HAD_sf"/>
</dbReference>
<dbReference type="Pfam" id="PF00403">
    <property type="entry name" value="HMA"/>
    <property type="match status" value="2"/>
</dbReference>
<reference evidence="21 22" key="1">
    <citation type="submission" date="2011-02" db="EMBL/GenBank/DDBJ databases">
        <authorList>
            <person name="Muzny D."/>
            <person name="Qin X."/>
            <person name="Buhay C."/>
            <person name="Dugan-Rocha S."/>
            <person name="Ding Y."/>
            <person name="Chen G."/>
            <person name="Hawes A."/>
            <person name="Holder M."/>
            <person name="Jhangiani S."/>
            <person name="Johnson A."/>
            <person name="Khan Z."/>
            <person name="Li Z."/>
            <person name="Liu W."/>
            <person name="Liu X."/>
            <person name="Perez L."/>
            <person name="Shen H."/>
            <person name="Wang Q."/>
            <person name="Watt J."/>
            <person name="Xi L."/>
            <person name="Xin Y."/>
            <person name="Zhou J."/>
            <person name="Deng J."/>
            <person name="Jiang H."/>
            <person name="Liu Y."/>
            <person name="Qu J."/>
            <person name="Song X.-Z."/>
            <person name="Zhang L."/>
            <person name="Villasana D."/>
            <person name="Johnson A."/>
            <person name="Liu J."/>
            <person name="Liyanage D."/>
            <person name="Lorensuhewa L."/>
            <person name="Robinson T."/>
            <person name="Song A."/>
            <person name="Song B.-B."/>
            <person name="Dinh H."/>
            <person name="Thornton R."/>
            <person name="Coyle M."/>
            <person name="Francisco L."/>
            <person name="Jackson L."/>
            <person name="Javaid M."/>
            <person name="Korchina V."/>
            <person name="Kovar C."/>
            <person name="Mata R."/>
            <person name="Mathew T."/>
            <person name="Ngo R."/>
            <person name="Nguyen L."/>
            <person name="Nguyen N."/>
            <person name="Okwuonu G."/>
            <person name="Ongeri F."/>
            <person name="Pham C."/>
            <person name="Simmons D."/>
            <person name="Wilczek-Boney K."/>
            <person name="Hale W."/>
            <person name="Jakkamsetti A."/>
            <person name="Pham P."/>
            <person name="Ruth R."/>
            <person name="San Lucas F."/>
            <person name="Warren J."/>
            <person name="Zhang J."/>
            <person name="Zhao Z."/>
            <person name="Zhou C."/>
            <person name="Zhu D."/>
            <person name="Lee S."/>
            <person name="Bess C."/>
            <person name="Blankenburg K."/>
            <person name="Forbes L."/>
            <person name="Fu Q."/>
            <person name="Gubbala S."/>
            <person name="Hirani K."/>
            <person name="Jayaseelan J.C."/>
            <person name="Lara F."/>
            <person name="Munidasa M."/>
            <person name="Palculict T."/>
            <person name="Patil S."/>
            <person name="Pu L.-L."/>
            <person name="Saada N."/>
            <person name="Tang L."/>
            <person name="Weissenberger G."/>
            <person name="Zhu Y."/>
            <person name="Hemphill L."/>
            <person name="Shang Y."/>
            <person name="Youmans B."/>
            <person name="Ayvaz T."/>
            <person name="Ross M."/>
            <person name="Santibanez J."/>
            <person name="Aqrawi P."/>
            <person name="Gross S."/>
            <person name="Joshi V."/>
            <person name="Fowler G."/>
            <person name="Nazareth L."/>
            <person name="Reid J."/>
            <person name="Worley K."/>
            <person name="Petrosino J."/>
            <person name="Highlander S."/>
            <person name="Gibbs R."/>
        </authorList>
    </citation>
    <scope>NUCLEOTIDE SEQUENCE [LARGE SCALE GENOMIC DNA]</scope>
    <source>
        <strain evidence="21 22">DSM 15829</strain>
    </source>
</reference>
<dbReference type="GO" id="GO:0016887">
    <property type="term" value="F:ATP hydrolysis activity"/>
    <property type="evidence" value="ECO:0007669"/>
    <property type="project" value="InterPro"/>
</dbReference>
<evidence type="ECO:0000256" key="19">
    <source>
        <dbReference type="RuleBase" id="RU362081"/>
    </source>
</evidence>
<evidence type="ECO:0000256" key="9">
    <source>
        <dbReference type="ARBA" id="ARBA00022796"/>
    </source>
</evidence>
<keyword evidence="16 19" id="KW-0472">Membrane</keyword>
<dbReference type="InterPro" id="IPR023298">
    <property type="entry name" value="ATPase_P-typ_TM_dom_sf"/>
</dbReference>
<dbReference type="Gene3D" id="3.30.70.100">
    <property type="match status" value="2"/>
</dbReference>
<dbReference type="InterPro" id="IPR036163">
    <property type="entry name" value="HMA_dom_sf"/>
</dbReference>
<keyword evidence="11" id="KW-0460">Magnesium</keyword>
<keyword evidence="21" id="KW-0378">Hydrolase</keyword>
<feature type="domain" description="HMA" evidence="20">
    <location>
        <begin position="890"/>
        <end position="955"/>
    </location>
</feature>
<dbReference type="InterPro" id="IPR027256">
    <property type="entry name" value="P-typ_ATPase_IB"/>
</dbReference>
<evidence type="ECO:0000256" key="2">
    <source>
        <dbReference type="ARBA" id="ARBA00006024"/>
    </source>
</evidence>
<dbReference type="SUPFAM" id="SSF81653">
    <property type="entry name" value="Calcium ATPase, transduction domain A"/>
    <property type="match status" value="1"/>
</dbReference>
<dbReference type="eggNOG" id="COG2217">
    <property type="taxonomic scope" value="Bacteria"/>
</dbReference>
<evidence type="ECO:0000256" key="13">
    <source>
        <dbReference type="ARBA" id="ARBA00022989"/>
    </source>
</evidence>
<dbReference type="NCBIfam" id="TIGR01494">
    <property type="entry name" value="ATPase_P-type"/>
    <property type="match status" value="2"/>
</dbReference>
<evidence type="ECO:0000256" key="18">
    <source>
        <dbReference type="ARBA" id="ARBA00033239"/>
    </source>
</evidence>
<dbReference type="PROSITE" id="PS00154">
    <property type="entry name" value="ATPASE_E1_E2"/>
    <property type="match status" value="1"/>
</dbReference>
<dbReference type="Gene3D" id="2.70.150.10">
    <property type="entry name" value="Calcium-transporting ATPase, cytoplasmic transduction domain A"/>
    <property type="match status" value="1"/>
</dbReference>
<dbReference type="InterPro" id="IPR018303">
    <property type="entry name" value="ATPase_P-typ_P_site"/>
</dbReference>
<feature type="transmembrane region" description="Helical" evidence="19">
    <location>
        <begin position="423"/>
        <end position="445"/>
    </location>
</feature>
<keyword evidence="7" id="KW-0677">Repeat</keyword>
<evidence type="ECO:0000259" key="20">
    <source>
        <dbReference type="PROSITE" id="PS50846"/>
    </source>
</evidence>
<organism evidence="21 22">
    <name type="scientific">Fannyhessea vaginae DSM 15829</name>
    <dbReference type="NCBI Taxonomy" id="525256"/>
    <lineage>
        <taxon>Bacteria</taxon>
        <taxon>Bacillati</taxon>
        <taxon>Actinomycetota</taxon>
        <taxon>Coriobacteriia</taxon>
        <taxon>Coriobacteriales</taxon>
        <taxon>Atopobiaceae</taxon>
        <taxon>Fannyhessea</taxon>
    </lineage>
</organism>
<dbReference type="PANTHER" id="PTHR43520">
    <property type="entry name" value="ATP7, ISOFORM B"/>
    <property type="match status" value="1"/>
</dbReference>
<evidence type="ECO:0000256" key="7">
    <source>
        <dbReference type="ARBA" id="ARBA00022737"/>
    </source>
</evidence>
<evidence type="ECO:0000256" key="15">
    <source>
        <dbReference type="ARBA" id="ARBA00023065"/>
    </source>
</evidence>
<evidence type="ECO:0000256" key="14">
    <source>
        <dbReference type="ARBA" id="ARBA00023008"/>
    </source>
</evidence>
<keyword evidence="22" id="KW-1185">Reference proteome</keyword>
<dbReference type="Pfam" id="PF00122">
    <property type="entry name" value="E1-E2_ATPase"/>
    <property type="match status" value="1"/>
</dbReference>
<dbReference type="SUPFAM" id="SSF56784">
    <property type="entry name" value="HAD-like"/>
    <property type="match status" value="1"/>
</dbReference>
<dbReference type="AlphaFoldDB" id="F1T604"/>
<dbReference type="InterPro" id="IPR044492">
    <property type="entry name" value="P_typ_ATPase_HD_dom"/>
</dbReference>
<feature type="transmembrane region" description="Helical" evidence="19">
    <location>
        <begin position="828"/>
        <end position="849"/>
    </location>
</feature>
<evidence type="ECO:0000256" key="17">
    <source>
        <dbReference type="ARBA" id="ARBA00029719"/>
    </source>
</evidence>
<feature type="transmembrane region" description="Helical" evidence="19">
    <location>
        <begin position="451"/>
        <end position="484"/>
    </location>
</feature>
<dbReference type="GO" id="GO:0005524">
    <property type="term" value="F:ATP binding"/>
    <property type="evidence" value="ECO:0007669"/>
    <property type="project" value="UniProtKB-UniRule"/>
</dbReference>
<keyword evidence="4" id="KW-0813">Transport</keyword>
<dbReference type="PRINTS" id="PR00119">
    <property type="entry name" value="CATATPASE"/>
</dbReference>
<dbReference type="PANTHER" id="PTHR43520:SF8">
    <property type="entry name" value="P-TYPE CU(+) TRANSPORTER"/>
    <property type="match status" value="1"/>
</dbReference>
<dbReference type="GO" id="GO:0005886">
    <property type="term" value="C:plasma membrane"/>
    <property type="evidence" value="ECO:0007669"/>
    <property type="project" value="UniProtKB-SubCell"/>
</dbReference>
<keyword evidence="9" id="KW-0187">Copper transport</keyword>
<evidence type="ECO:0000256" key="1">
    <source>
        <dbReference type="ARBA" id="ARBA00004651"/>
    </source>
</evidence>
<dbReference type="GO" id="GO:0055070">
    <property type="term" value="P:copper ion homeostasis"/>
    <property type="evidence" value="ECO:0007669"/>
    <property type="project" value="TreeGrafter"/>
</dbReference>
<dbReference type="InterPro" id="IPR006121">
    <property type="entry name" value="HMA_dom"/>
</dbReference>
<keyword evidence="15" id="KW-0406">Ion transport</keyword>
<dbReference type="EMBL" id="ACGK02000002">
    <property type="protein sequence ID" value="EGF22909.1"/>
    <property type="molecule type" value="Genomic_DNA"/>
</dbReference>
<dbReference type="Gene3D" id="3.40.1110.10">
    <property type="entry name" value="Calcium-transporting ATPase, cytoplasmic domain N"/>
    <property type="match status" value="1"/>
</dbReference>
<dbReference type="OrthoDB" id="7059309at2"/>
<dbReference type="PROSITE" id="PS01047">
    <property type="entry name" value="HMA_1"/>
    <property type="match status" value="1"/>
</dbReference>
<dbReference type="CDD" id="cd00371">
    <property type="entry name" value="HMA"/>
    <property type="match status" value="2"/>
</dbReference>
<keyword evidence="19" id="KW-1003">Cell membrane</keyword>
<keyword evidence="10 19" id="KW-0067">ATP-binding</keyword>
<dbReference type="InterPro" id="IPR036412">
    <property type="entry name" value="HAD-like_sf"/>
</dbReference>
<evidence type="ECO:0000256" key="3">
    <source>
        <dbReference type="ARBA" id="ARBA00015102"/>
    </source>
</evidence>
<feature type="domain" description="HMA" evidence="20">
    <location>
        <begin position="8"/>
        <end position="77"/>
    </location>
</feature>
<dbReference type="Pfam" id="PF00702">
    <property type="entry name" value="Hydrolase"/>
    <property type="match status" value="1"/>
</dbReference>
<evidence type="ECO:0000256" key="8">
    <source>
        <dbReference type="ARBA" id="ARBA00022741"/>
    </source>
</evidence>
<evidence type="ECO:0000256" key="12">
    <source>
        <dbReference type="ARBA" id="ARBA00022967"/>
    </source>
</evidence>
<evidence type="ECO:0000256" key="4">
    <source>
        <dbReference type="ARBA" id="ARBA00022448"/>
    </source>
</evidence>
<dbReference type="SUPFAM" id="SSF81665">
    <property type="entry name" value="Calcium ATPase, transmembrane domain M"/>
    <property type="match status" value="1"/>
</dbReference>
<feature type="transmembrane region" description="Helical" evidence="19">
    <location>
        <begin position="170"/>
        <end position="188"/>
    </location>
</feature>
<evidence type="ECO:0000256" key="6">
    <source>
        <dbReference type="ARBA" id="ARBA00022723"/>
    </source>
</evidence>
<dbReference type="InterPro" id="IPR006122">
    <property type="entry name" value="HMA_Cu_ion-bd"/>
</dbReference>
<evidence type="ECO:0000256" key="16">
    <source>
        <dbReference type="ARBA" id="ARBA00023136"/>
    </source>
</evidence>
<dbReference type="InterPro" id="IPR008250">
    <property type="entry name" value="ATPase_P-typ_transduc_dom_A_sf"/>
</dbReference>
<dbReference type="Gene3D" id="3.40.50.1000">
    <property type="entry name" value="HAD superfamily/HAD-like"/>
    <property type="match status" value="1"/>
</dbReference>
<dbReference type="SFLD" id="SFLDG00002">
    <property type="entry name" value="C1.7:_P-type_atpase_like"/>
    <property type="match status" value="1"/>
</dbReference>
<feature type="transmembrane region" description="Helical" evidence="19">
    <location>
        <begin position="800"/>
        <end position="822"/>
    </location>
</feature>
<protein>
    <recommendedName>
        <fullName evidence="3">Copper-exporting P-type ATPase</fullName>
    </recommendedName>
    <alternativeName>
        <fullName evidence="17">Copper-exporting P-type ATPase A</fullName>
    </alternativeName>
    <alternativeName>
        <fullName evidence="18">Cu(+)-exporting ATPase</fullName>
    </alternativeName>
</protein>
<gene>
    <name evidence="21" type="ORF">HMPREF0091_10904</name>
</gene>
<dbReference type="InterPro" id="IPR059000">
    <property type="entry name" value="ATPase_P-type_domA"/>
</dbReference>
<keyword evidence="13 19" id="KW-1133">Transmembrane helix</keyword>
<comment type="caution">
    <text evidence="21">The sequence shown here is derived from an EMBL/GenBank/DDBJ whole genome shotgun (WGS) entry which is preliminary data.</text>
</comment>
<dbReference type="FunFam" id="3.30.70.100:FF:000001">
    <property type="entry name" value="ATPase copper transporting beta"/>
    <property type="match status" value="1"/>
</dbReference>
<sequence length="957" mass="102570">MSLSKNTRLYTFDVEGMTCSACVKHVQQAAEGITGVQSADVNLLTHTLRIQAYPHEIGPSFCTTVVDTLKSAGYDAQISDVAGGAHDGVADAAANSVTATPGSASDAAAAVGVAQKHSHSTPAGSDLRELSRLAHRLKLSILCAVPLMYLAMAPMFGLPCLFSSTSRADYALGGLIQFFLALCILIINRVYFIRGFKAARAGYATMDTLIALGSLASFVYSTFLVGLRWFDVFAFLHYAEHVFSLPHAQQSLTEALPAFVSVSAAFPLDHLYFDSCGMILVFVSIGTYFETKTKQQATSALTELINLVPPLVTVVTSSGEKLCSRDSVQVGQEIIVKAGERIALDATVVAGSLAVDESALSGEAFPQDKTLHSKVYAGTHVLQGWARLRVDTVASQSVLSHIITLVEQATSTKAPIERIADTLASLFVPAVILISLVTFVTWLLLAGAVSALPWAINCAVSVLVVSCPCALGLAVPVALMVACARGARFGILFKCASALENLRRVRVVAFDKTGTLTRGKPCVTAHVVLDELSNNQQAYASFLRDVWMLEHKSEHVVARALCLYIKTLADKHDIELSDKTCTSVVDTCDFTQQPGLGVTGYVRGRRLVIGNERLMHSLHIDITQVCAVLPESTLKTSVIYVAYDTCAYACFEFEDLCKPSSIEALAALRTRALEPVMLSGDTPASCEQLARQLSINKVHAGLLPNEKYACIKNLQNAAHARTNRLSRLVGFRSYPLVAMVGDGINDAPSLAQADIGIAVGAGTDIAIDSADIVLMNSNVCDLVHAYDLSKKTARIIKQNLFWALVYNVICIPLAAGVLQPFSITLNPMMASASMSISSLIVVGNALRLLRWKPRTLSKITPTLREHSSTIKEKTCVTHKEVSVTHKEKTVIIKLAIEGMTCEHCVSHVTQALSEVAGVSNVDVSLACKSAEVVCSDAQISQQLIAAVEKAGYSARLM</sequence>
<dbReference type="RefSeq" id="WP_006303099.1">
    <property type="nucleotide sequence ID" value="NZ_ACGK02000002.1"/>
</dbReference>
<feature type="transmembrane region" description="Helical" evidence="19">
    <location>
        <begin position="271"/>
        <end position="289"/>
    </location>
</feature>
<dbReference type="SFLD" id="SFLDS00003">
    <property type="entry name" value="Haloacid_Dehalogenase"/>
    <property type="match status" value="1"/>
</dbReference>
<feature type="transmembrane region" description="Helical" evidence="19">
    <location>
        <begin position="209"/>
        <end position="230"/>
    </location>
</feature>
<comment type="subcellular location">
    <subcellularLocation>
        <location evidence="1">Cell membrane</location>
        <topology evidence="1">Multi-pass membrane protein</topology>
    </subcellularLocation>
</comment>
<proteinExistence type="inferred from homology"/>
<comment type="similarity">
    <text evidence="2 19">Belongs to the cation transport ATPase (P-type) (TC 3.A.3) family. Type IB subfamily.</text>
</comment>
<dbReference type="NCBIfam" id="TIGR01525">
    <property type="entry name" value="ATPase-IB_hvy"/>
    <property type="match status" value="1"/>
</dbReference>
<dbReference type="InterPro" id="IPR017969">
    <property type="entry name" value="Heavy-metal-associated_CS"/>
</dbReference>
<evidence type="ECO:0000256" key="10">
    <source>
        <dbReference type="ARBA" id="ARBA00022840"/>
    </source>
</evidence>
<evidence type="ECO:0000313" key="22">
    <source>
        <dbReference type="Proteomes" id="UP000005947"/>
    </source>
</evidence>
<dbReference type="InterPro" id="IPR023299">
    <property type="entry name" value="ATPase_P-typ_cyto_dom_N"/>
</dbReference>
<dbReference type="NCBIfam" id="TIGR00003">
    <property type="entry name" value="copper ion binding protein"/>
    <property type="match status" value="1"/>
</dbReference>
<keyword evidence="14" id="KW-0186">Copper</keyword>
<evidence type="ECO:0000256" key="5">
    <source>
        <dbReference type="ARBA" id="ARBA00022692"/>
    </source>
</evidence>
<keyword evidence="8 19" id="KW-0547">Nucleotide-binding</keyword>
<keyword evidence="12" id="KW-1278">Translocase</keyword>